<dbReference type="NCBIfam" id="TIGR04336">
    <property type="entry name" value="AmmeMemoSam_B"/>
    <property type="match status" value="1"/>
</dbReference>
<dbReference type="Gene3D" id="3.40.830.10">
    <property type="entry name" value="LigB-like"/>
    <property type="match status" value="1"/>
</dbReference>
<organism evidence="3 4">
    <name type="scientific">Pyxidicoccus parkwayensis</name>
    <dbReference type="NCBI Taxonomy" id="2813578"/>
    <lineage>
        <taxon>Bacteria</taxon>
        <taxon>Pseudomonadati</taxon>
        <taxon>Myxococcota</taxon>
        <taxon>Myxococcia</taxon>
        <taxon>Myxococcales</taxon>
        <taxon>Cystobacterineae</taxon>
        <taxon>Myxococcaceae</taxon>
        <taxon>Pyxidicoccus</taxon>
    </lineage>
</organism>
<protein>
    <recommendedName>
        <fullName evidence="2">MEMO1 family protein JY651_41455</fullName>
    </recommendedName>
</protein>
<sequence>MTGWGTMSRVRLPAAAGSFYPASPSALATEVDQWLEQVSVDAPERPSALVVPHAGYVYSGQVAATAYATLRAHRGRTSRVLLLGPCHFIPLKGLAYPDVDVLCTPLGEVRVDEDLRRRASALGQVTSSTEAHEAEHSLEVQLPFLQRVLGRFQVLPLVVGSARAEEVEAVLEALWDDDVLPVVSSDLSHYLPYKDAREADRETAERVLMLDGPLDAGSACGAAAISGLLLSARKRGLRPRLLDLRSSGDTAGRHDEVVGYGAFAFYPPTESSGTAS</sequence>
<dbReference type="EMBL" id="CP071090">
    <property type="protein sequence ID" value="QSQ21578.1"/>
    <property type="molecule type" value="Genomic_DNA"/>
</dbReference>
<dbReference type="HAMAP" id="MF_00055">
    <property type="entry name" value="MEMO1"/>
    <property type="match status" value="1"/>
</dbReference>
<proteinExistence type="inferred from homology"/>
<dbReference type="PANTHER" id="PTHR11060:SF0">
    <property type="entry name" value="PROTEIN MEMO1"/>
    <property type="match status" value="1"/>
</dbReference>
<keyword evidence="4" id="KW-1185">Reference proteome</keyword>
<evidence type="ECO:0000256" key="2">
    <source>
        <dbReference type="HAMAP-Rule" id="MF_00055"/>
    </source>
</evidence>
<evidence type="ECO:0000313" key="4">
    <source>
        <dbReference type="Proteomes" id="UP000662747"/>
    </source>
</evidence>
<dbReference type="CDD" id="cd07361">
    <property type="entry name" value="MEMO_like"/>
    <property type="match status" value="1"/>
</dbReference>
<evidence type="ECO:0000256" key="1">
    <source>
        <dbReference type="ARBA" id="ARBA00006315"/>
    </source>
</evidence>
<dbReference type="InterPro" id="IPR002737">
    <property type="entry name" value="MEMO1_fam"/>
</dbReference>
<reference evidence="3 4" key="1">
    <citation type="submission" date="2021-02" db="EMBL/GenBank/DDBJ databases">
        <title>De Novo genome assembly of isolated myxobacteria.</title>
        <authorList>
            <person name="Stevens D.C."/>
        </authorList>
    </citation>
    <scope>NUCLEOTIDE SEQUENCE [LARGE SCALE GENOMIC DNA]</scope>
    <source>
        <strain evidence="4">SCPEA02</strain>
    </source>
</reference>
<dbReference type="Pfam" id="PF01875">
    <property type="entry name" value="Memo"/>
    <property type="match status" value="1"/>
</dbReference>
<dbReference type="PANTHER" id="PTHR11060">
    <property type="entry name" value="PROTEIN MEMO1"/>
    <property type="match status" value="1"/>
</dbReference>
<dbReference type="Proteomes" id="UP000662747">
    <property type="component" value="Chromosome"/>
</dbReference>
<name>A0ABX7NZT2_9BACT</name>
<gene>
    <name evidence="3" type="primary">amrB</name>
    <name evidence="3" type="ORF">JY651_41455</name>
</gene>
<evidence type="ECO:0000313" key="3">
    <source>
        <dbReference type="EMBL" id="QSQ21578.1"/>
    </source>
</evidence>
<accession>A0ABX7NZT2</accession>
<comment type="similarity">
    <text evidence="1 2">Belongs to the MEMO1 family.</text>
</comment>